<dbReference type="Proteomes" id="UP000613582">
    <property type="component" value="Unassembled WGS sequence"/>
</dbReference>
<dbReference type="AlphaFoldDB" id="A0A8J2V251"/>
<proteinExistence type="predicted"/>
<gene>
    <name evidence="1" type="ORF">GCM10011342_25540</name>
</gene>
<name>A0A8J2V251_9PROT</name>
<keyword evidence="2" id="KW-1185">Reference proteome</keyword>
<organism evidence="1 2">
    <name type="scientific">Aquisalinus flavus</name>
    <dbReference type="NCBI Taxonomy" id="1526572"/>
    <lineage>
        <taxon>Bacteria</taxon>
        <taxon>Pseudomonadati</taxon>
        <taxon>Pseudomonadota</taxon>
        <taxon>Alphaproteobacteria</taxon>
        <taxon>Parvularculales</taxon>
        <taxon>Parvularculaceae</taxon>
        <taxon>Aquisalinus</taxon>
    </lineage>
</organism>
<comment type="caution">
    <text evidence="1">The sequence shown here is derived from an EMBL/GenBank/DDBJ whole genome shotgun (WGS) entry which is preliminary data.</text>
</comment>
<dbReference type="RefSeq" id="WP_188158045.1">
    <property type="nucleotide sequence ID" value="NZ_BMGH01000001.1"/>
</dbReference>
<reference evidence="1" key="1">
    <citation type="journal article" date="2014" name="Int. J. Syst. Evol. Microbiol.">
        <title>Complete genome sequence of Corynebacterium casei LMG S-19264T (=DSM 44701T), isolated from a smear-ripened cheese.</title>
        <authorList>
            <consortium name="US DOE Joint Genome Institute (JGI-PGF)"/>
            <person name="Walter F."/>
            <person name="Albersmeier A."/>
            <person name="Kalinowski J."/>
            <person name="Ruckert C."/>
        </authorList>
    </citation>
    <scope>NUCLEOTIDE SEQUENCE</scope>
    <source>
        <strain evidence="1">CGMCC 1.12921</strain>
    </source>
</reference>
<evidence type="ECO:0000313" key="1">
    <source>
        <dbReference type="EMBL" id="GGD15674.1"/>
    </source>
</evidence>
<reference evidence="1" key="2">
    <citation type="submission" date="2020-09" db="EMBL/GenBank/DDBJ databases">
        <authorList>
            <person name="Sun Q."/>
            <person name="Zhou Y."/>
        </authorList>
    </citation>
    <scope>NUCLEOTIDE SEQUENCE</scope>
    <source>
        <strain evidence="1">CGMCC 1.12921</strain>
    </source>
</reference>
<evidence type="ECO:0000313" key="2">
    <source>
        <dbReference type="Proteomes" id="UP000613582"/>
    </source>
</evidence>
<dbReference type="EMBL" id="BMGH01000001">
    <property type="protein sequence ID" value="GGD15674.1"/>
    <property type="molecule type" value="Genomic_DNA"/>
</dbReference>
<sequence>MGRDHRHDMRIGLVGILAGAALTVSAYDGLIARTAPAAEGISVRHQVSQVLGIELSLPCFAENRAVRIILKVFADVTGMSADEENDD</sequence>
<protein>
    <submittedName>
        <fullName evidence="1">Uncharacterized protein</fullName>
    </submittedName>
</protein>
<accession>A0A8J2V251</accession>